<dbReference type="Pfam" id="PF14106">
    <property type="entry name" value="DUF4279"/>
    <property type="match status" value="2"/>
</dbReference>
<proteinExistence type="predicted"/>
<dbReference type="EMBL" id="CP089982">
    <property type="protein sequence ID" value="WXA91579.1"/>
    <property type="molecule type" value="Genomic_DNA"/>
</dbReference>
<name>A0ABZ2K0I8_9BACT</name>
<reference evidence="2 3" key="1">
    <citation type="submission" date="2021-12" db="EMBL/GenBank/DDBJ databases">
        <title>Discovery of the Pendulisporaceae a myxobacterial family with distinct sporulation behavior and unique specialized metabolism.</title>
        <authorList>
            <person name="Garcia R."/>
            <person name="Popoff A."/>
            <person name="Bader C.D."/>
            <person name="Loehr J."/>
            <person name="Walesch S."/>
            <person name="Walt C."/>
            <person name="Boldt J."/>
            <person name="Bunk B."/>
            <person name="Haeckl F.J.F.P.J."/>
            <person name="Gunesch A.P."/>
            <person name="Birkelbach J."/>
            <person name="Nuebel U."/>
            <person name="Pietschmann T."/>
            <person name="Bach T."/>
            <person name="Mueller R."/>
        </authorList>
    </citation>
    <scope>NUCLEOTIDE SEQUENCE [LARGE SCALE GENOMIC DNA]</scope>
    <source>
        <strain evidence="2 3">MSr12523</strain>
    </source>
</reference>
<gene>
    <name evidence="2" type="ORF">LZC95_34610</name>
</gene>
<evidence type="ECO:0000256" key="1">
    <source>
        <dbReference type="SAM" id="MobiDB-lite"/>
    </source>
</evidence>
<dbReference type="InterPro" id="IPR025459">
    <property type="entry name" value="DUF4279"/>
</dbReference>
<accession>A0ABZ2K0I8</accession>
<evidence type="ECO:0000313" key="2">
    <source>
        <dbReference type="EMBL" id="WXA91579.1"/>
    </source>
</evidence>
<evidence type="ECO:0000313" key="3">
    <source>
        <dbReference type="Proteomes" id="UP001379533"/>
    </source>
</evidence>
<organism evidence="2 3">
    <name type="scientific">Pendulispora brunnea</name>
    <dbReference type="NCBI Taxonomy" id="2905690"/>
    <lineage>
        <taxon>Bacteria</taxon>
        <taxon>Pseudomonadati</taxon>
        <taxon>Myxococcota</taxon>
        <taxon>Myxococcia</taxon>
        <taxon>Myxococcales</taxon>
        <taxon>Sorangiineae</taxon>
        <taxon>Pendulisporaceae</taxon>
        <taxon>Pendulispora</taxon>
    </lineage>
</organism>
<feature type="region of interest" description="Disordered" evidence="1">
    <location>
        <begin position="17"/>
        <end position="44"/>
    </location>
</feature>
<dbReference type="Proteomes" id="UP001379533">
    <property type="component" value="Chromosome"/>
</dbReference>
<feature type="compositionally biased region" description="Basic and acidic residues" evidence="1">
    <location>
        <begin position="28"/>
        <end position="40"/>
    </location>
</feature>
<protein>
    <submittedName>
        <fullName evidence="2">DUF4279 domain-containing protein</fullName>
    </submittedName>
</protein>
<keyword evidence="3" id="KW-1185">Reference proteome</keyword>
<dbReference type="RefSeq" id="WP_394842199.1">
    <property type="nucleotide sequence ID" value="NZ_CP089982.1"/>
</dbReference>
<sequence length="274" mass="30260">MSLIVYGTAVDPEDVTQALGLSPTWQRRRGEPNHPGDRPTKRGMWKRSFVGPTPVNAPTLANDLARDLLGELPSPLPSWSNWGDDVEVDITLSFAVHRLLNFSYELDTSVAKKIGEVGTALVCNVYDVDDSVRAGSFDDPDAAEHEVSVSLIVRGEELDPNIVTSMLGLDPTSSGRAGDPIQRGQVRARPLGFWEFDVRSRPPKDVNQLIRALLGRLPTNPVTWDTLRRDYQIRLHTSFTAEGLSGHFYLEADVVRALATMGCTLDFAFYNLNA</sequence>